<evidence type="ECO:0000313" key="3">
    <source>
        <dbReference type="Proteomes" id="UP000790580"/>
    </source>
</evidence>
<proteinExistence type="predicted"/>
<feature type="compositionally biased region" description="Acidic residues" evidence="1">
    <location>
        <begin position="46"/>
        <end position="64"/>
    </location>
</feature>
<gene>
    <name evidence="2" type="ORF">KS407_07520</name>
</gene>
<name>A0ABS6JSS4_9BACI</name>
<dbReference type="Proteomes" id="UP000790580">
    <property type="component" value="Unassembled WGS sequence"/>
</dbReference>
<protein>
    <submittedName>
        <fullName evidence="2">Uncharacterized protein</fullName>
    </submittedName>
</protein>
<organism evidence="2 3">
    <name type="scientific">Evansella alkalicola</name>
    <dbReference type="NCBI Taxonomy" id="745819"/>
    <lineage>
        <taxon>Bacteria</taxon>
        <taxon>Bacillati</taxon>
        <taxon>Bacillota</taxon>
        <taxon>Bacilli</taxon>
        <taxon>Bacillales</taxon>
        <taxon>Bacillaceae</taxon>
        <taxon>Evansella</taxon>
    </lineage>
</organism>
<reference evidence="2 3" key="1">
    <citation type="submission" date="2021-06" db="EMBL/GenBank/DDBJ databases">
        <title>Bacillus sp. RD4P76, an endophyte from a halophyte.</title>
        <authorList>
            <person name="Sun J.-Q."/>
        </authorList>
    </citation>
    <scope>NUCLEOTIDE SEQUENCE [LARGE SCALE GENOMIC DNA]</scope>
    <source>
        <strain evidence="2 3">JCM 17098</strain>
    </source>
</reference>
<evidence type="ECO:0000256" key="1">
    <source>
        <dbReference type="SAM" id="MobiDB-lite"/>
    </source>
</evidence>
<dbReference type="EMBL" id="JAHQCR010000034">
    <property type="protein sequence ID" value="MBU9721297.1"/>
    <property type="molecule type" value="Genomic_DNA"/>
</dbReference>
<dbReference type="RefSeq" id="WP_088075538.1">
    <property type="nucleotide sequence ID" value="NZ_JAHQCR010000034.1"/>
</dbReference>
<comment type="caution">
    <text evidence="2">The sequence shown here is derived from an EMBL/GenBank/DDBJ whole genome shotgun (WGS) entry which is preliminary data.</text>
</comment>
<sequence length="190" mass="21122">MKVMKSLLLISLFIIYFVACDKEDLESIAENEANGNDQLDSPVADQEVDEQEGEAAIEDDEGDTEETMAKVDEHQEITPNIFFSGKLTLTDEKVIVDAQSNLPADVHVELRASASPYGGRPTTTSLAYEKIEVDEEGNIRGSASFDESFFDSNINELITLELRFDPARISSLHDQAKEMRSIYGGKKVRI</sequence>
<evidence type="ECO:0000313" key="2">
    <source>
        <dbReference type="EMBL" id="MBU9721297.1"/>
    </source>
</evidence>
<keyword evidence="3" id="KW-1185">Reference proteome</keyword>
<feature type="region of interest" description="Disordered" evidence="1">
    <location>
        <begin position="32"/>
        <end position="64"/>
    </location>
</feature>
<accession>A0ABS6JSS4</accession>